<evidence type="ECO:0000256" key="4">
    <source>
        <dbReference type="ARBA" id="ARBA00022475"/>
    </source>
</evidence>
<dbReference type="NCBIfam" id="TIGR00383">
    <property type="entry name" value="corA"/>
    <property type="match status" value="1"/>
</dbReference>
<dbReference type="CDD" id="cd12828">
    <property type="entry name" value="TmCorA-like_1"/>
    <property type="match status" value="1"/>
</dbReference>
<evidence type="ECO:0000256" key="3">
    <source>
        <dbReference type="ARBA" id="ARBA00022448"/>
    </source>
</evidence>
<dbReference type="Proteomes" id="UP000315700">
    <property type="component" value="Chromosome"/>
</dbReference>
<keyword evidence="10" id="KW-1185">Reference proteome</keyword>
<organism evidence="9 10">
    <name type="scientific">Caulifigura coniformis</name>
    <dbReference type="NCBI Taxonomy" id="2527983"/>
    <lineage>
        <taxon>Bacteria</taxon>
        <taxon>Pseudomonadati</taxon>
        <taxon>Planctomycetota</taxon>
        <taxon>Planctomycetia</taxon>
        <taxon>Planctomycetales</taxon>
        <taxon>Planctomycetaceae</taxon>
        <taxon>Caulifigura</taxon>
    </lineage>
</organism>
<keyword evidence="3 8" id="KW-0813">Transport</keyword>
<evidence type="ECO:0000313" key="10">
    <source>
        <dbReference type="Proteomes" id="UP000315700"/>
    </source>
</evidence>
<dbReference type="AlphaFoldDB" id="A0A517S875"/>
<comment type="subcellular location">
    <subcellularLocation>
        <location evidence="1">Cell membrane</location>
        <topology evidence="1">Multi-pass membrane protein</topology>
    </subcellularLocation>
    <subcellularLocation>
        <location evidence="8">Membrane</location>
        <topology evidence="8">Multi-pass membrane protein</topology>
    </subcellularLocation>
</comment>
<dbReference type="GO" id="GO:0005886">
    <property type="term" value="C:plasma membrane"/>
    <property type="evidence" value="ECO:0007669"/>
    <property type="project" value="UniProtKB-SubCell"/>
</dbReference>
<dbReference type="PANTHER" id="PTHR46494">
    <property type="entry name" value="CORA FAMILY METAL ION TRANSPORTER (EUROFUNG)"/>
    <property type="match status" value="1"/>
</dbReference>
<feature type="transmembrane region" description="Helical" evidence="8">
    <location>
        <begin position="336"/>
        <end position="355"/>
    </location>
</feature>
<keyword evidence="4 8" id="KW-1003">Cell membrane</keyword>
<evidence type="ECO:0000256" key="7">
    <source>
        <dbReference type="ARBA" id="ARBA00023136"/>
    </source>
</evidence>
<dbReference type="EMBL" id="CP036271">
    <property type="protein sequence ID" value="QDT52327.1"/>
    <property type="molecule type" value="Genomic_DNA"/>
</dbReference>
<keyword evidence="5 8" id="KW-0812">Transmembrane</keyword>
<dbReference type="GO" id="GO:0000287">
    <property type="term" value="F:magnesium ion binding"/>
    <property type="evidence" value="ECO:0007669"/>
    <property type="project" value="TreeGrafter"/>
</dbReference>
<dbReference type="InterPro" id="IPR004488">
    <property type="entry name" value="Mg/Co-transport_prot_CorA"/>
</dbReference>
<dbReference type="OrthoDB" id="9803416at2"/>
<proteinExistence type="inferred from homology"/>
<keyword evidence="8" id="KW-0460">Magnesium</keyword>
<evidence type="ECO:0000256" key="5">
    <source>
        <dbReference type="ARBA" id="ARBA00022692"/>
    </source>
</evidence>
<evidence type="ECO:0000256" key="6">
    <source>
        <dbReference type="ARBA" id="ARBA00022989"/>
    </source>
</evidence>
<dbReference type="GO" id="GO:0015087">
    <property type="term" value="F:cobalt ion transmembrane transporter activity"/>
    <property type="evidence" value="ECO:0007669"/>
    <property type="project" value="UniProtKB-UniRule"/>
</dbReference>
<keyword evidence="7 8" id="KW-0472">Membrane</keyword>
<dbReference type="InterPro" id="IPR045861">
    <property type="entry name" value="CorA_cytoplasmic_dom"/>
</dbReference>
<dbReference type="Pfam" id="PF01544">
    <property type="entry name" value="CorA"/>
    <property type="match status" value="1"/>
</dbReference>
<dbReference type="FunCoup" id="A0A517S875">
    <property type="interactions" value="106"/>
</dbReference>
<comment type="similarity">
    <text evidence="2 8">Belongs to the CorA metal ion transporter (MIT) (TC 1.A.35) family.</text>
</comment>
<dbReference type="Gene3D" id="1.20.58.340">
    <property type="entry name" value="Magnesium transport protein CorA, transmembrane region"/>
    <property type="match status" value="2"/>
</dbReference>
<keyword evidence="8" id="KW-0406">Ion transport</keyword>
<dbReference type="SUPFAM" id="SSF144083">
    <property type="entry name" value="Magnesium transport protein CorA, transmembrane region"/>
    <property type="match status" value="1"/>
</dbReference>
<evidence type="ECO:0000256" key="8">
    <source>
        <dbReference type="RuleBase" id="RU362010"/>
    </source>
</evidence>
<feature type="transmembrane region" description="Helical" evidence="8">
    <location>
        <begin position="297"/>
        <end position="316"/>
    </location>
</feature>
<dbReference type="GO" id="GO:0050897">
    <property type="term" value="F:cobalt ion binding"/>
    <property type="evidence" value="ECO:0007669"/>
    <property type="project" value="TreeGrafter"/>
</dbReference>
<comment type="function">
    <text evidence="8">Mediates influx of magnesium ions.</text>
</comment>
<dbReference type="InterPro" id="IPR045863">
    <property type="entry name" value="CorA_TM1_TM2"/>
</dbReference>
<evidence type="ECO:0000256" key="2">
    <source>
        <dbReference type="ARBA" id="ARBA00009765"/>
    </source>
</evidence>
<protein>
    <recommendedName>
        <fullName evidence="8">Magnesium transport protein CorA</fullName>
    </recommendedName>
</protein>
<dbReference type="SUPFAM" id="SSF143865">
    <property type="entry name" value="CorA soluble domain-like"/>
    <property type="match status" value="1"/>
</dbReference>
<evidence type="ECO:0000256" key="1">
    <source>
        <dbReference type="ARBA" id="ARBA00004651"/>
    </source>
</evidence>
<dbReference type="Gene3D" id="3.30.460.20">
    <property type="entry name" value="CorA soluble domain-like"/>
    <property type="match status" value="1"/>
</dbReference>
<name>A0A517S875_9PLAN</name>
<dbReference type="InterPro" id="IPR002523">
    <property type="entry name" value="MgTranspt_CorA/ZnTranspt_ZntB"/>
</dbReference>
<dbReference type="GO" id="GO:0015095">
    <property type="term" value="F:magnesium ion transmembrane transporter activity"/>
    <property type="evidence" value="ECO:0007669"/>
    <property type="project" value="UniProtKB-UniRule"/>
</dbReference>
<gene>
    <name evidence="8 9" type="primary">corA</name>
    <name evidence="9" type="ORF">Pan44_03360</name>
</gene>
<evidence type="ECO:0000313" key="9">
    <source>
        <dbReference type="EMBL" id="QDT52327.1"/>
    </source>
</evidence>
<sequence length="373" mass="43059">MKLPARPTLVHPFPHTAPGAAPGTIAVPPNGYPPKIEFYGCSDGQCEALVIDNVETLPALIEKHARCWINVDGLGDEQILRRLAELFQIHPLALEDIVHVHQRAKVEEYPEHLFIVLRMAWLGEELYTEQLSMVIRNNVVLTFQERPGDCLDPVRTRLLDRRSNLRKLSLDHVAHAILDAIVDGYYPVIERFGEWIEESERRIPLARGASVISDIHDLRQELLFLRRCVWPLRETMNVLLRDQFSFFTHDTRLHLRDTYDHTVQLMDVVDTYRELCADLRDFYYAVMSQRTNEVMKVLTIVATIFMPLSFIAGVYGMNFDTAYPSNMPELHWPYGYIFSLALMALTAAGLLWFCARRRWLTLDEVKPEADEEG</sequence>
<accession>A0A517S875</accession>
<dbReference type="PANTHER" id="PTHR46494:SF1">
    <property type="entry name" value="CORA FAMILY METAL ION TRANSPORTER (EUROFUNG)"/>
    <property type="match status" value="1"/>
</dbReference>
<dbReference type="FunFam" id="1.20.58.340:FF:000012">
    <property type="entry name" value="Magnesium transport protein CorA"/>
    <property type="match status" value="1"/>
</dbReference>
<dbReference type="KEGG" id="ccos:Pan44_03360"/>
<keyword evidence="6 8" id="KW-1133">Transmembrane helix</keyword>
<dbReference type="RefSeq" id="WP_145026607.1">
    <property type="nucleotide sequence ID" value="NZ_CP036271.1"/>
</dbReference>
<reference evidence="9 10" key="1">
    <citation type="submission" date="2019-02" db="EMBL/GenBank/DDBJ databases">
        <title>Deep-cultivation of Planctomycetes and their phenomic and genomic characterization uncovers novel biology.</title>
        <authorList>
            <person name="Wiegand S."/>
            <person name="Jogler M."/>
            <person name="Boedeker C."/>
            <person name="Pinto D."/>
            <person name="Vollmers J."/>
            <person name="Rivas-Marin E."/>
            <person name="Kohn T."/>
            <person name="Peeters S.H."/>
            <person name="Heuer A."/>
            <person name="Rast P."/>
            <person name="Oberbeckmann S."/>
            <person name="Bunk B."/>
            <person name="Jeske O."/>
            <person name="Meyerdierks A."/>
            <person name="Storesund J.E."/>
            <person name="Kallscheuer N."/>
            <person name="Luecker S."/>
            <person name="Lage O.M."/>
            <person name="Pohl T."/>
            <person name="Merkel B.J."/>
            <person name="Hornburger P."/>
            <person name="Mueller R.-W."/>
            <person name="Bruemmer F."/>
            <person name="Labrenz M."/>
            <person name="Spormann A.M."/>
            <person name="Op den Camp H."/>
            <person name="Overmann J."/>
            <person name="Amann R."/>
            <person name="Jetten M.S.M."/>
            <person name="Mascher T."/>
            <person name="Medema M.H."/>
            <person name="Devos D.P."/>
            <person name="Kaster A.-K."/>
            <person name="Ovreas L."/>
            <person name="Rohde M."/>
            <person name="Galperin M.Y."/>
            <person name="Jogler C."/>
        </authorList>
    </citation>
    <scope>NUCLEOTIDE SEQUENCE [LARGE SCALE GENOMIC DNA]</scope>
    <source>
        <strain evidence="9 10">Pan44</strain>
    </source>
</reference>
<dbReference type="InParanoid" id="A0A517S875"/>